<gene>
    <name evidence="1" type="ORF">XNOV1_A021528</name>
</gene>
<accession>A0AAV1GL09</accession>
<dbReference type="AlphaFoldDB" id="A0AAV1GL09"/>
<organism evidence="1 2">
    <name type="scientific">Xyrichtys novacula</name>
    <name type="common">Pearly razorfish</name>
    <name type="synonym">Hemipteronotus novacula</name>
    <dbReference type="NCBI Taxonomy" id="13765"/>
    <lineage>
        <taxon>Eukaryota</taxon>
        <taxon>Metazoa</taxon>
        <taxon>Chordata</taxon>
        <taxon>Craniata</taxon>
        <taxon>Vertebrata</taxon>
        <taxon>Euteleostomi</taxon>
        <taxon>Actinopterygii</taxon>
        <taxon>Neopterygii</taxon>
        <taxon>Teleostei</taxon>
        <taxon>Neoteleostei</taxon>
        <taxon>Acanthomorphata</taxon>
        <taxon>Eupercaria</taxon>
        <taxon>Labriformes</taxon>
        <taxon>Labridae</taxon>
        <taxon>Xyrichtys</taxon>
    </lineage>
</organism>
<evidence type="ECO:0000313" key="1">
    <source>
        <dbReference type="EMBL" id="CAJ1074232.1"/>
    </source>
</evidence>
<proteinExistence type="predicted"/>
<dbReference type="Proteomes" id="UP001178508">
    <property type="component" value="Chromosome 15"/>
</dbReference>
<sequence>MHGAECWTDHRLIRSKFKLRIRPPHKKQQPSKRLNCKALASPHCISHLCNTLAKQLTNLKDDNNVPNMENEWAKLRSIIYDAASETVGFTQKRHQDWFDNSSPAIQELLETKRKAHAAVLSNPHSPPLRARYKAIRVFSINGTLLQTVQQFCYLGSILTPACHIDHDIEARINLASAAFGRLRSCVFENRHLRISTRAAIYRAVCVSTLLYGAEAWTAYILMHIRCLQRILSITWQDRVPHSDILQRTDSTSIEATLVQQQLRWAGHVIRMPGCRLPHQVLYGQLLSANRKPGGPKLRYKDQLKSNLKRCNINPNHLESAAANRPLWRSLCHDGSHTLRRSTLNKELCGVSKDTPMLP</sequence>
<keyword evidence="2" id="KW-1185">Reference proteome</keyword>
<name>A0AAV1GL09_XYRNO</name>
<dbReference type="PANTHER" id="PTHR47027">
    <property type="entry name" value="REVERSE TRANSCRIPTASE DOMAIN-CONTAINING PROTEIN"/>
    <property type="match status" value="1"/>
</dbReference>
<protein>
    <submittedName>
        <fullName evidence="1">LOW QUALITY PROTEIN: uncharacterized protein LOC115531641</fullName>
    </submittedName>
</protein>
<reference evidence="1" key="1">
    <citation type="submission" date="2023-08" db="EMBL/GenBank/DDBJ databases">
        <authorList>
            <person name="Alioto T."/>
            <person name="Alioto T."/>
            <person name="Gomez Garrido J."/>
        </authorList>
    </citation>
    <scope>NUCLEOTIDE SEQUENCE</scope>
</reference>
<dbReference type="EMBL" id="OY660878">
    <property type="protein sequence ID" value="CAJ1074232.1"/>
    <property type="molecule type" value="Genomic_DNA"/>
</dbReference>
<evidence type="ECO:0000313" key="2">
    <source>
        <dbReference type="Proteomes" id="UP001178508"/>
    </source>
</evidence>
<dbReference type="PANTHER" id="PTHR47027:SF20">
    <property type="entry name" value="REVERSE TRANSCRIPTASE-LIKE PROTEIN WITH RNA-DIRECTED DNA POLYMERASE DOMAIN"/>
    <property type="match status" value="1"/>
</dbReference>